<feature type="transmembrane region" description="Helical" evidence="10">
    <location>
        <begin position="6"/>
        <end position="26"/>
    </location>
</feature>
<evidence type="ECO:0000313" key="11">
    <source>
        <dbReference type="EMBL" id="KAF1021631.1"/>
    </source>
</evidence>
<evidence type="ECO:0000256" key="2">
    <source>
        <dbReference type="ARBA" id="ARBA00022448"/>
    </source>
</evidence>
<dbReference type="AlphaFoldDB" id="A0A7V8FPD8"/>
<feature type="transmembrane region" description="Helical" evidence="10">
    <location>
        <begin position="217"/>
        <end position="245"/>
    </location>
</feature>
<dbReference type="GO" id="GO:0042941">
    <property type="term" value="P:D-alanine transmembrane transport"/>
    <property type="evidence" value="ECO:0007669"/>
    <property type="project" value="TreeGrafter"/>
</dbReference>
<gene>
    <name evidence="11" type="primary">livH_5</name>
    <name evidence="11" type="ORF">GAK30_01691</name>
</gene>
<feature type="transmembrane region" description="Helical" evidence="10">
    <location>
        <begin position="31"/>
        <end position="50"/>
    </location>
</feature>
<dbReference type="Pfam" id="PF02653">
    <property type="entry name" value="BPD_transp_2"/>
    <property type="match status" value="1"/>
</dbReference>
<sequence length="286" mass="29873">MAQLLFNGLVTGLLIALPALSLALVFSVLRFANYAIGAMVTLGAYAVYAFNAVLGWPLPVAVVAGMLVSGAVALAVDRLVYTPLRGRTGVTLLVASIGVGLVLENVVRLFAGNAPRGYGVEIARPLRVLGLRVNHEQLVTLASVLAALALVWLVFRCTRLGRAMRAVADNPDLAAVRGISRARVTAAVWLLSSAMATLAGVLIGLDTNIDPQMGWNYLLPVFTAAILGGIASPMAAVAGALVLGVTEELATLVMPPHYRTLVAFVVMAALLLLRPSGLFGAKWVAK</sequence>
<evidence type="ECO:0000256" key="4">
    <source>
        <dbReference type="ARBA" id="ARBA00022519"/>
    </source>
</evidence>
<evidence type="ECO:0000256" key="9">
    <source>
        <dbReference type="ARBA" id="ARBA00037998"/>
    </source>
</evidence>
<dbReference type="PANTHER" id="PTHR11795">
    <property type="entry name" value="BRANCHED-CHAIN AMINO ACID TRANSPORT SYSTEM PERMEASE PROTEIN LIVH"/>
    <property type="match status" value="1"/>
</dbReference>
<feature type="transmembrane region" description="Helical" evidence="10">
    <location>
        <begin position="88"/>
        <end position="111"/>
    </location>
</feature>
<evidence type="ECO:0000256" key="7">
    <source>
        <dbReference type="ARBA" id="ARBA00022989"/>
    </source>
</evidence>
<dbReference type="GO" id="GO:1903806">
    <property type="term" value="P:L-isoleucine import across plasma membrane"/>
    <property type="evidence" value="ECO:0007669"/>
    <property type="project" value="TreeGrafter"/>
</dbReference>
<feature type="transmembrane region" description="Helical" evidence="10">
    <location>
        <begin position="186"/>
        <end position="205"/>
    </location>
</feature>
<comment type="similarity">
    <text evidence="9">Belongs to the binding-protein-dependent transport system permease family. LivHM subfamily.</text>
</comment>
<feature type="transmembrane region" description="Helical" evidence="10">
    <location>
        <begin position="138"/>
        <end position="155"/>
    </location>
</feature>
<evidence type="ECO:0000256" key="6">
    <source>
        <dbReference type="ARBA" id="ARBA00022970"/>
    </source>
</evidence>
<proteinExistence type="inferred from homology"/>
<evidence type="ECO:0000256" key="1">
    <source>
        <dbReference type="ARBA" id="ARBA00004651"/>
    </source>
</evidence>
<dbReference type="GO" id="GO:0015188">
    <property type="term" value="F:L-isoleucine transmembrane transporter activity"/>
    <property type="evidence" value="ECO:0007669"/>
    <property type="project" value="TreeGrafter"/>
</dbReference>
<dbReference type="GO" id="GO:0005886">
    <property type="term" value="C:plasma membrane"/>
    <property type="evidence" value="ECO:0007669"/>
    <property type="project" value="UniProtKB-SubCell"/>
</dbReference>
<protein>
    <submittedName>
        <fullName evidence="11">High-affinity branched-chain amino acid transport system permease protein LivH</fullName>
    </submittedName>
</protein>
<dbReference type="PANTHER" id="PTHR11795:SF371">
    <property type="entry name" value="HIGH-AFFINITY BRANCHED-CHAIN AMINO ACID TRANSPORT SYSTEM PERMEASE PROTEIN LIVH"/>
    <property type="match status" value="1"/>
</dbReference>
<evidence type="ECO:0000256" key="3">
    <source>
        <dbReference type="ARBA" id="ARBA00022475"/>
    </source>
</evidence>
<comment type="subcellular location">
    <subcellularLocation>
        <location evidence="1">Cell membrane</location>
        <topology evidence="1">Multi-pass membrane protein</topology>
    </subcellularLocation>
</comment>
<evidence type="ECO:0000313" key="12">
    <source>
        <dbReference type="Proteomes" id="UP000461670"/>
    </source>
</evidence>
<keyword evidence="3" id="KW-1003">Cell membrane</keyword>
<dbReference type="InterPro" id="IPR052157">
    <property type="entry name" value="BCAA_transport_permease"/>
</dbReference>
<keyword evidence="5 10" id="KW-0812">Transmembrane</keyword>
<dbReference type="EMBL" id="WNDQ01000019">
    <property type="protein sequence ID" value="KAF1021631.1"/>
    <property type="molecule type" value="Genomic_DNA"/>
</dbReference>
<evidence type="ECO:0000256" key="5">
    <source>
        <dbReference type="ARBA" id="ARBA00022692"/>
    </source>
</evidence>
<dbReference type="GO" id="GO:0005304">
    <property type="term" value="F:L-valine transmembrane transporter activity"/>
    <property type="evidence" value="ECO:0007669"/>
    <property type="project" value="TreeGrafter"/>
</dbReference>
<name>A0A7V8FPD8_9BURK</name>
<keyword evidence="7 10" id="KW-1133">Transmembrane helix</keyword>
<dbReference type="GO" id="GO:0015808">
    <property type="term" value="P:L-alanine transport"/>
    <property type="evidence" value="ECO:0007669"/>
    <property type="project" value="TreeGrafter"/>
</dbReference>
<feature type="transmembrane region" description="Helical" evidence="10">
    <location>
        <begin position="257"/>
        <end position="273"/>
    </location>
</feature>
<keyword evidence="6" id="KW-0029">Amino-acid transport</keyword>
<keyword evidence="8 10" id="KW-0472">Membrane</keyword>
<dbReference type="CDD" id="cd06582">
    <property type="entry name" value="TM_PBP1_LivH_like"/>
    <property type="match status" value="1"/>
</dbReference>
<keyword evidence="2" id="KW-0813">Transport</keyword>
<dbReference type="GO" id="GO:0015192">
    <property type="term" value="F:L-phenylalanine transmembrane transporter activity"/>
    <property type="evidence" value="ECO:0007669"/>
    <property type="project" value="TreeGrafter"/>
</dbReference>
<reference evidence="12" key="1">
    <citation type="journal article" date="2020" name="MBio">
        <title>Horizontal gene transfer to a defensive symbiont with a reduced genome amongst a multipartite beetle microbiome.</title>
        <authorList>
            <person name="Waterworth S.C."/>
            <person name="Florez L.V."/>
            <person name="Rees E.R."/>
            <person name="Hertweck C."/>
            <person name="Kaltenpoth M."/>
            <person name="Kwan J.C."/>
        </authorList>
    </citation>
    <scope>NUCLEOTIDE SEQUENCE [LARGE SCALE GENOMIC DNA]</scope>
</reference>
<dbReference type="GO" id="GO:0015190">
    <property type="term" value="F:L-leucine transmembrane transporter activity"/>
    <property type="evidence" value="ECO:0007669"/>
    <property type="project" value="TreeGrafter"/>
</dbReference>
<dbReference type="InterPro" id="IPR001851">
    <property type="entry name" value="ABC_transp_permease"/>
</dbReference>
<accession>A0A7V8FPD8</accession>
<dbReference type="Proteomes" id="UP000461670">
    <property type="component" value="Unassembled WGS sequence"/>
</dbReference>
<comment type="caution">
    <text evidence="11">The sequence shown here is derived from an EMBL/GenBank/DDBJ whole genome shotgun (WGS) entry which is preliminary data.</text>
</comment>
<evidence type="ECO:0000256" key="8">
    <source>
        <dbReference type="ARBA" id="ARBA00023136"/>
    </source>
</evidence>
<keyword evidence="4" id="KW-0997">Cell inner membrane</keyword>
<feature type="transmembrane region" description="Helical" evidence="10">
    <location>
        <begin position="56"/>
        <end position="76"/>
    </location>
</feature>
<evidence type="ECO:0000256" key="10">
    <source>
        <dbReference type="SAM" id="Phobius"/>
    </source>
</evidence>
<organism evidence="11 12">
    <name type="scientific">Paracidovorax wautersii</name>
    <dbReference type="NCBI Taxonomy" id="1177982"/>
    <lineage>
        <taxon>Bacteria</taxon>
        <taxon>Pseudomonadati</taxon>
        <taxon>Pseudomonadota</taxon>
        <taxon>Betaproteobacteria</taxon>
        <taxon>Burkholderiales</taxon>
        <taxon>Comamonadaceae</taxon>
        <taxon>Paracidovorax</taxon>
    </lineage>
</organism>